<evidence type="ECO:0008006" key="3">
    <source>
        <dbReference type="Google" id="ProtNLM"/>
    </source>
</evidence>
<dbReference type="EMBL" id="MEVT01000005">
    <property type="protein sequence ID" value="OGC63587.1"/>
    <property type="molecule type" value="Genomic_DNA"/>
</dbReference>
<evidence type="ECO:0000313" key="1">
    <source>
        <dbReference type="EMBL" id="OGC63587.1"/>
    </source>
</evidence>
<organism evidence="1 2">
    <name type="scientific">candidate division WWE3 bacterium RIFOXYA2_FULL_46_9</name>
    <dbReference type="NCBI Taxonomy" id="1802636"/>
    <lineage>
        <taxon>Bacteria</taxon>
        <taxon>Katanobacteria</taxon>
    </lineage>
</organism>
<accession>A0A1F4W2F2</accession>
<comment type="caution">
    <text evidence="1">The sequence shown here is derived from an EMBL/GenBank/DDBJ whole genome shotgun (WGS) entry which is preliminary data.</text>
</comment>
<protein>
    <recommendedName>
        <fullName evidence="3">Mannosyl-glycoprotein endo-beta-N-acetylglucosamidase-like domain-containing protein</fullName>
    </recommendedName>
</protein>
<dbReference type="AlphaFoldDB" id="A0A1F4W2F2"/>
<gene>
    <name evidence="1" type="ORF">A2264_04425</name>
</gene>
<evidence type="ECO:0000313" key="2">
    <source>
        <dbReference type="Proteomes" id="UP000176614"/>
    </source>
</evidence>
<name>A0A1F4W2F2_UNCKA</name>
<reference evidence="1 2" key="1">
    <citation type="journal article" date="2016" name="Nat. Commun.">
        <title>Thousands of microbial genomes shed light on interconnected biogeochemical processes in an aquifer system.</title>
        <authorList>
            <person name="Anantharaman K."/>
            <person name="Brown C.T."/>
            <person name="Hug L.A."/>
            <person name="Sharon I."/>
            <person name="Castelle C.J."/>
            <person name="Probst A.J."/>
            <person name="Thomas B.C."/>
            <person name="Singh A."/>
            <person name="Wilkins M.J."/>
            <person name="Karaoz U."/>
            <person name="Brodie E.L."/>
            <person name="Williams K.H."/>
            <person name="Hubbard S.S."/>
            <person name="Banfield J.F."/>
        </authorList>
    </citation>
    <scope>NUCLEOTIDE SEQUENCE [LARGE SCALE GENOMIC DNA]</scope>
</reference>
<sequence length="191" mass="21494">MNIQFNSIALPAFIFFTFFSNTEKMVQLSKMENTPVEISEVQFHIQAEPLSNPEVDIKTKNLEAFFEKYNSPLKDHSKVFTDTASKYDLDYRLLPAIACMESSCGKKLIPGSFNPFGWGIYGGKYIAFQNYEEAIETVAKGIKENYVDKGLVSPEEMAPVYTPPAYGHWLKGVTFFMTQIGQIATPVATKS</sequence>
<dbReference type="Proteomes" id="UP000176614">
    <property type="component" value="Unassembled WGS sequence"/>
</dbReference>
<proteinExistence type="predicted"/>